<evidence type="ECO:0000313" key="1">
    <source>
        <dbReference type="EMBL" id="KAK5870471.1"/>
    </source>
</evidence>
<reference evidence="1 2" key="1">
    <citation type="journal article" date="2023" name="Genes (Basel)">
        <title>Chromosome-Level Genome Assembly and Circadian Gene Repertoire of the Patagonia Blennie Eleginops maclovinus-The Closest Ancestral Proxy of Antarctic Cryonotothenioids.</title>
        <authorList>
            <person name="Cheng C.C."/>
            <person name="Rivera-Colon A.G."/>
            <person name="Minhas B.F."/>
            <person name="Wilson L."/>
            <person name="Rayamajhi N."/>
            <person name="Vargas-Chacoff L."/>
            <person name="Catchen J.M."/>
        </authorList>
    </citation>
    <scope>NUCLEOTIDE SEQUENCE [LARGE SCALE GENOMIC DNA]</scope>
    <source>
        <strain evidence="1">JMC-PN-2008</strain>
    </source>
</reference>
<dbReference type="EMBL" id="JAUZQC010000005">
    <property type="protein sequence ID" value="KAK5870471.1"/>
    <property type="molecule type" value="Genomic_DNA"/>
</dbReference>
<accession>A0AAN7Y110</accession>
<comment type="caution">
    <text evidence="1">The sequence shown here is derived from an EMBL/GenBank/DDBJ whole genome shotgun (WGS) entry which is preliminary data.</text>
</comment>
<evidence type="ECO:0000313" key="2">
    <source>
        <dbReference type="Proteomes" id="UP001346869"/>
    </source>
</evidence>
<reference evidence="1 2" key="2">
    <citation type="journal article" date="2023" name="Mol. Biol. Evol.">
        <title>Genomics of Secondarily Temperate Adaptation in the Only Non-Antarctic Icefish.</title>
        <authorList>
            <person name="Rivera-Colon A.G."/>
            <person name="Rayamajhi N."/>
            <person name="Minhas B.F."/>
            <person name="Madrigal G."/>
            <person name="Bilyk K.T."/>
            <person name="Yoon V."/>
            <person name="Hune M."/>
            <person name="Gregory S."/>
            <person name="Cheng C.H.C."/>
            <person name="Catchen J.M."/>
        </authorList>
    </citation>
    <scope>NUCLEOTIDE SEQUENCE [LARGE SCALE GENOMIC DNA]</scope>
    <source>
        <strain evidence="1">JMC-PN-2008</strain>
    </source>
</reference>
<dbReference type="Proteomes" id="UP001346869">
    <property type="component" value="Unassembled WGS sequence"/>
</dbReference>
<proteinExistence type="predicted"/>
<dbReference type="AlphaFoldDB" id="A0AAN7Y110"/>
<organism evidence="1 2">
    <name type="scientific">Eleginops maclovinus</name>
    <name type="common">Patagonian blennie</name>
    <name type="synonym">Eleginus maclovinus</name>
    <dbReference type="NCBI Taxonomy" id="56733"/>
    <lineage>
        <taxon>Eukaryota</taxon>
        <taxon>Metazoa</taxon>
        <taxon>Chordata</taxon>
        <taxon>Craniata</taxon>
        <taxon>Vertebrata</taxon>
        <taxon>Euteleostomi</taxon>
        <taxon>Actinopterygii</taxon>
        <taxon>Neopterygii</taxon>
        <taxon>Teleostei</taxon>
        <taxon>Neoteleostei</taxon>
        <taxon>Acanthomorphata</taxon>
        <taxon>Eupercaria</taxon>
        <taxon>Perciformes</taxon>
        <taxon>Notothenioidei</taxon>
        <taxon>Eleginopidae</taxon>
        <taxon>Eleginops</taxon>
    </lineage>
</organism>
<sequence length="121" mass="13574">MVEGRGQVGHNRYHWLPHPPTASCASPLMMLDGLSPTQDPVLALCYSEDFVGPWMEQALVHVFNEKFCDCMSGIENDGVNFHRKRKSLMRRNLPPAGIRPIAASISSESILNLPELWTRVT</sequence>
<name>A0AAN7Y110_ELEMC</name>
<gene>
    <name evidence="1" type="ORF">PBY51_003413</name>
</gene>
<keyword evidence="2" id="KW-1185">Reference proteome</keyword>
<protein>
    <submittedName>
        <fullName evidence="1">Uncharacterized protein</fullName>
    </submittedName>
</protein>